<dbReference type="Gene3D" id="3.10.150.10">
    <property type="entry name" value="DNA Polymerase III, subunit A, domain 2"/>
    <property type="match status" value="1"/>
</dbReference>
<dbReference type="EMBL" id="BAAAQN010000006">
    <property type="protein sequence ID" value="GAA2019066.1"/>
    <property type="molecule type" value="Genomic_DNA"/>
</dbReference>
<gene>
    <name evidence="1" type="ORF">GCM10009839_14280</name>
</gene>
<evidence type="ECO:0000313" key="2">
    <source>
        <dbReference type="Proteomes" id="UP001500751"/>
    </source>
</evidence>
<name>A0ABN2TRX4_9ACTN</name>
<organism evidence="1 2">
    <name type="scientific">Catenulispora yoronensis</name>
    <dbReference type="NCBI Taxonomy" id="450799"/>
    <lineage>
        <taxon>Bacteria</taxon>
        <taxon>Bacillati</taxon>
        <taxon>Actinomycetota</taxon>
        <taxon>Actinomycetes</taxon>
        <taxon>Catenulisporales</taxon>
        <taxon>Catenulisporaceae</taxon>
        <taxon>Catenulispora</taxon>
    </lineage>
</organism>
<dbReference type="Proteomes" id="UP001500751">
    <property type="component" value="Unassembled WGS sequence"/>
</dbReference>
<accession>A0ABN2TRX4</accession>
<keyword evidence="2" id="KW-1185">Reference proteome</keyword>
<sequence>MNDDHEAGSAEQEEDAETDRVCRSLGWQIVTAASEEERAVLRCAISLASGAQAFEIDPVTGSAYTAAAFHRIAPRWAEHYAEYDGRDDGEFWQHRLMVDGRAVQAAYARMHPELAEPVWFPEHGPATCTVCLMNVNDAAGLPTETGLDPVTGRIIAPAEGAPRSGSACFKVEAAELKSALTHLVRIGDSTDSITLSAGPDTVELSVTTSIGTTPVQATSVMPATVTTPGRVALTLSALRAAARKDRAAPLLVDVPAGRVELGGTSLEPMWPVPAEDTEDPRPMLAVPIRRLARAVATADRLADPGADKTYIRDLWFALHPDVLTVTGTDRFRLAQTSIAADVLPLVGLDDPVRAFVPGAAAVAAAKMTRAGAVSVGADSCLLTLSAGPHRVRVWHPGGTHPDYGSLLPALGSRFAVRAGDLAELWGKACAWVKRIDAEATEVYRKSSGRIAKPDVALISLRLSRYSITVTVQAPTLRHYTDKKIRQIDDAHPGSLPGEYDVTGGMVEIALTPWALASVLHDADPDACLVLALPADPASRLLLVHTPGEVHVLSRAHTRDERFAARYKRILAELEASRAALAATAPNRKP</sequence>
<evidence type="ECO:0000313" key="1">
    <source>
        <dbReference type="EMBL" id="GAA2019066.1"/>
    </source>
</evidence>
<comment type="caution">
    <text evidence="1">The sequence shown here is derived from an EMBL/GenBank/DDBJ whole genome shotgun (WGS) entry which is preliminary data.</text>
</comment>
<reference evidence="1 2" key="1">
    <citation type="journal article" date="2019" name="Int. J. Syst. Evol. Microbiol.">
        <title>The Global Catalogue of Microorganisms (GCM) 10K type strain sequencing project: providing services to taxonomists for standard genome sequencing and annotation.</title>
        <authorList>
            <consortium name="The Broad Institute Genomics Platform"/>
            <consortium name="The Broad Institute Genome Sequencing Center for Infectious Disease"/>
            <person name="Wu L."/>
            <person name="Ma J."/>
        </authorList>
    </citation>
    <scope>NUCLEOTIDE SEQUENCE [LARGE SCALE GENOMIC DNA]</scope>
    <source>
        <strain evidence="1 2">JCM 16014</strain>
    </source>
</reference>
<dbReference type="RefSeq" id="WP_344664703.1">
    <property type="nucleotide sequence ID" value="NZ_BAAAQN010000006.1"/>
</dbReference>
<proteinExistence type="predicted"/>
<protein>
    <submittedName>
        <fullName evidence="1">Uncharacterized protein</fullName>
    </submittedName>
</protein>